<dbReference type="SUPFAM" id="SSF47598">
    <property type="entry name" value="Ribbon-helix-helix"/>
    <property type="match status" value="1"/>
</dbReference>
<dbReference type="EMBL" id="AVBG01000006">
    <property type="protein sequence ID" value="KGP91502.1"/>
    <property type="molecule type" value="Genomic_DNA"/>
</dbReference>
<dbReference type="eggNOG" id="ENOG502ZG97">
    <property type="taxonomic scope" value="Bacteria"/>
</dbReference>
<comment type="caution">
    <text evidence="1">The sequence shown here is derived from an EMBL/GenBank/DDBJ whole genome shotgun (WGS) entry which is preliminary data.</text>
</comment>
<keyword evidence="2" id="KW-1185">Reference proteome</keyword>
<organism evidence="1 2">
    <name type="scientific">Pontibacillus chungwhensis BH030062</name>
    <dbReference type="NCBI Taxonomy" id="1385513"/>
    <lineage>
        <taxon>Bacteria</taxon>
        <taxon>Bacillati</taxon>
        <taxon>Bacillota</taxon>
        <taxon>Bacilli</taxon>
        <taxon>Bacillales</taxon>
        <taxon>Bacillaceae</taxon>
        <taxon>Pontibacillus</taxon>
    </lineage>
</organism>
<dbReference type="OrthoDB" id="2692201at2"/>
<dbReference type="Proteomes" id="UP000030153">
    <property type="component" value="Unassembled WGS sequence"/>
</dbReference>
<evidence type="ECO:0000313" key="1">
    <source>
        <dbReference type="EMBL" id="KGP91502.1"/>
    </source>
</evidence>
<reference evidence="1 2" key="1">
    <citation type="submission" date="2013-08" db="EMBL/GenBank/DDBJ databases">
        <title>Genome of Pontibacillus chungwhensis.</title>
        <authorList>
            <person name="Wang Q."/>
            <person name="Wang G."/>
        </authorList>
    </citation>
    <scope>NUCLEOTIDE SEQUENCE [LARGE SCALE GENOMIC DNA]</scope>
    <source>
        <strain evidence="1 2">BH030062</strain>
    </source>
</reference>
<dbReference type="InterPro" id="IPR013321">
    <property type="entry name" value="Arc_rbn_hlx_hlx"/>
</dbReference>
<gene>
    <name evidence="1" type="ORF">N780_19530</name>
</gene>
<dbReference type="InterPro" id="IPR010985">
    <property type="entry name" value="Ribbon_hlx_hlx"/>
</dbReference>
<dbReference type="AlphaFoldDB" id="A0A0A2UT76"/>
<dbReference type="RefSeq" id="WP_036783037.1">
    <property type="nucleotide sequence ID" value="NZ_AVBG01000006.1"/>
</dbReference>
<protein>
    <recommendedName>
        <fullName evidence="3">CopG family transcriptional regulator</fullName>
    </recommendedName>
</protein>
<dbReference type="Gene3D" id="1.10.1220.10">
    <property type="entry name" value="Met repressor-like"/>
    <property type="match status" value="1"/>
</dbReference>
<evidence type="ECO:0008006" key="3">
    <source>
        <dbReference type="Google" id="ProtNLM"/>
    </source>
</evidence>
<proteinExistence type="predicted"/>
<sequence>MAKKKISVSVEEDLFNKIDEKTQELGISKSAFLSFSASFFLHQLESTEQSVGNPNISVYQLIKSNIEALEEAKQLSKEQNK</sequence>
<dbReference type="GO" id="GO:0006355">
    <property type="term" value="P:regulation of DNA-templated transcription"/>
    <property type="evidence" value="ECO:0007669"/>
    <property type="project" value="InterPro"/>
</dbReference>
<name>A0A0A2UT76_9BACI</name>
<accession>A0A0A2UT76</accession>
<evidence type="ECO:0000313" key="2">
    <source>
        <dbReference type="Proteomes" id="UP000030153"/>
    </source>
</evidence>